<gene>
    <name evidence="1" type="ORF">LX32DRAFT_643091</name>
</gene>
<dbReference type="Proteomes" id="UP001232148">
    <property type="component" value="Unassembled WGS sequence"/>
</dbReference>
<proteinExistence type="predicted"/>
<dbReference type="AlphaFoldDB" id="A0AAD9HA14"/>
<accession>A0AAD9HA14</accession>
<keyword evidence="2" id="KW-1185">Reference proteome</keyword>
<reference evidence="1" key="1">
    <citation type="submission" date="2021-06" db="EMBL/GenBank/DDBJ databases">
        <title>Comparative genomics, transcriptomics and evolutionary studies reveal genomic signatures of adaptation to plant cell wall in hemibiotrophic fungi.</title>
        <authorList>
            <consortium name="DOE Joint Genome Institute"/>
            <person name="Baroncelli R."/>
            <person name="Diaz J.F."/>
            <person name="Benocci T."/>
            <person name="Peng M."/>
            <person name="Battaglia E."/>
            <person name="Haridas S."/>
            <person name="Andreopoulos W."/>
            <person name="Labutti K."/>
            <person name="Pangilinan J."/>
            <person name="Floch G.L."/>
            <person name="Makela M.R."/>
            <person name="Henrissat B."/>
            <person name="Grigoriev I.V."/>
            <person name="Crouch J.A."/>
            <person name="De Vries R.P."/>
            <person name="Sukno S.A."/>
            <person name="Thon M.R."/>
        </authorList>
    </citation>
    <scope>NUCLEOTIDE SEQUENCE</scope>
    <source>
        <strain evidence="1">MAFF235873</strain>
    </source>
</reference>
<name>A0AAD9HA14_9PEZI</name>
<comment type="caution">
    <text evidence="1">The sequence shown here is derived from an EMBL/GenBank/DDBJ whole genome shotgun (WGS) entry which is preliminary data.</text>
</comment>
<sequence length="56" mass="6220">MRGWRLVFAPFSSQSHAGIPMEPLQAPQSEAGRPLLPIEVDEGVEMDGNFHLTRCL</sequence>
<evidence type="ECO:0000313" key="2">
    <source>
        <dbReference type="Proteomes" id="UP001232148"/>
    </source>
</evidence>
<dbReference type="EMBL" id="MU842947">
    <property type="protein sequence ID" value="KAK2025015.1"/>
    <property type="molecule type" value="Genomic_DNA"/>
</dbReference>
<evidence type="ECO:0000313" key="1">
    <source>
        <dbReference type="EMBL" id="KAK2025015.1"/>
    </source>
</evidence>
<organism evidence="1 2">
    <name type="scientific">Colletotrichum zoysiae</name>
    <dbReference type="NCBI Taxonomy" id="1216348"/>
    <lineage>
        <taxon>Eukaryota</taxon>
        <taxon>Fungi</taxon>
        <taxon>Dikarya</taxon>
        <taxon>Ascomycota</taxon>
        <taxon>Pezizomycotina</taxon>
        <taxon>Sordariomycetes</taxon>
        <taxon>Hypocreomycetidae</taxon>
        <taxon>Glomerellales</taxon>
        <taxon>Glomerellaceae</taxon>
        <taxon>Colletotrichum</taxon>
        <taxon>Colletotrichum graminicola species complex</taxon>
    </lineage>
</organism>
<protein>
    <submittedName>
        <fullName evidence="1">Uncharacterized protein</fullName>
    </submittedName>
</protein>